<dbReference type="EMBL" id="PP856726">
    <property type="protein sequence ID" value="XCH41162.1"/>
    <property type="molecule type" value="Genomic_DNA"/>
</dbReference>
<name>A0AAU8GJM2_9CAUD</name>
<gene>
    <name evidence="2" type="ORF">MCIKDHBT_CDS0221</name>
</gene>
<organism evidence="2">
    <name type="scientific">Salmonella phage vB_STmST313_KE27</name>
    <dbReference type="NCBI Taxonomy" id="3161178"/>
    <lineage>
        <taxon>Viruses</taxon>
        <taxon>Duplodnaviria</taxon>
        <taxon>Heunggongvirae</taxon>
        <taxon>Uroviricota</taxon>
        <taxon>Caudoviricetes</taxon>
        <taxon>Pantevenvirales</taxon>
        <taxon>Ackermannviridae</taxon>
        <taxon>Cvivirinae</taxon>
        <taxon>Kuttervirus</taxon>
    </lineage>
</organism>
<reference evidence="2" key="1">
    <citation type="submission" date="2024-05" db="EMBL/GenBank/DDBJ databases">
        <authorList>
            <person name="Mugo M.M."/>
            <person name="Musyoki A.M."/>
            <person name="Makumi A.M."/>
            <person name="Mutai I."/>
            <person name="Drechsel O."/>
            <person name="Kering K.K."/>
            <person name="Muturi P."/>
            <person name="Mbae C.K."/>
            <person name="Kariuki S.M."/>
        </authorList>
    </citation>
    <scope>NUCLEOTIDE SEQUENCE</scope>
</reference>
<proteinExistence type="predicted"/>
<evidence type="ECO:0000256" key="1">
    <source>
        <dbReference type="SAM" id="MobiDB-lite"/>
    </source>
</evidence>
<feature type="region of interest" description="Disordered" evidence="1">
    <location>
        <begin position="28"/>
        <end position="97"/>
    </location>
</feature>
<evidence type="ECO:0000313" key="2">
    <source>
        <dbReference type="EMBL" id="XCH41162.1"/>
    </source>
</evidence>
<protein>
    <submittedName>
        <fullName evidence="2">Uncharacterized protein</fullName>
    </submittedName>
</protein>
<sequence length="97" mass="11032">MPCRPRRLHILDTGGRWRRSQNKLVIKGSSLTRRTMRGRTKGKPETGAVFSSSQNSDHPDKCDHSSTETLHRGHQPHPRSSDEWCHVSVGQPRLVRA</sequence>
<feature type="compositionally biased region" description="Basic and acidic residues" evidence="1">
    <location>
        <begin position="57"/>
        <end position="71"/>
    </location>
</feature>
<accession>A0AAU8GJM2</accession>